<accession>A0A821HII4</accession>
<feature type="transmembrane region" description="Helical" evidence="3">
    <location>
        <begin position="670"/>
        <end position="688"/>
    </location>
</feature>
<keyword evidence="3" id="KW-0472">Membrane</keyword>
<name>A0A821HII4_9BILA</name>
<evidence type="ECO:0000259" key="4">
    <source>
        <dbReference type="PROSITE" id="PS51271"/>
    </source>
</evidence>
<dbReference type="PROSITE" id="PS51271">
    <property type="entry name" value="WAPL"/>
    <property type="match status" value="2"/>
</dbReference>
<gene>
    <name evidence="5" type="ORF">TOA249_LOCUS15978</name>
</gene>
<evidence type="ECO:0000313" key="5">
    <source>
        <dbReference type="EMBL" id="CAF4682995.1"/>
    </source>
</evidence>
<dbReference type="EMBL" id="CAJOBS010001065">
    <property type="protein sequence ID" value="CAF4682995.1"/>
    <property type="molecule type" value="Genomic_DNA"/>
</dbReference>
<evidence type="ECO:0000313" key="6">
    <source>
        <dbReference type="Proteomes" id="UP000663838"/>
    </source>
</evidence>
<proteinExistence type="inferred from homology"/>
<sequence length="747" mass="84238">MTSRRGVFFSSKSRSADSNLIADGKNRSPPKTESSTSTSTIIQNVDQTSSSSNSQTSPPKLETVATGIVKKKLILKGKKRTLAKTIYSGPRKIFSTSYKANRAQLNHKAFFGSETNEYDLDKSEKSCTDFCSSQPVVEQRPISKASLGIKSRSSDNIRAIATTIIENGKTKLVCPRGQKKMYTIVPNIRQPTTCEELGETQSYIDDMEYLLAGFQSDKLLSSRCLSAVKFAELCVKPSFRMHLRTESALDRVLDLLKDAPELPSLNLCTAFILYVLSSDTLTSGISSSTVRLMIELVSKSPQKNSIDDDEYKKMQQRILSIIHQSLQDDIFYKQRFNTCDIILETFVNISRSHLKEWLRNEARTLNGFDLMIDARAPEYSSKKLNSVLIGVSSIVQDLSNNDFECYPLPEILIRYRKVCRYINMLEEFCSANSEQSSSVLSSNVDVNRMYIAQYNQYSLFHSMSKLLDLSLVWFKQHSSTNDSNNNNNNKTAAASSSDKKDDSNGIKPPNNWDIFRDGCKTIMSILLILTNDCETHCDRLTSDDRFFSNLFRLLVTIQQSSLTNEEQFDAVALTLNLLINLVKNTKDVYKHLMEDNMPGGSTTKIYEYLADVFCEQESLAAKAESQEENDWMMEDGEGDLDERLGIKNPKNNNENEANFNLALRKAAGHMENTFVAAFSGIILAVVLLRDRATYASQIRTLMPQKKFDTMAFILKKFFLFMHLSHAFTPSGVKTLEELIAMVLSLCD</sequence>
<keyword evidence="3" id="KW-1133">Transmembrane helix</keyword>
<feature type="region of interest" description="Disordered" evidence="2">
    <location>
        <begin position="1"/>
        <end position="62"/>
    </location>
</feature>
<dbReference type="AlphaFoldDB" id="A0A821HII4"/>
<dbReference type="Pfam" id="PF07814">
    <property type="entry name" value="WAPL"/>
    <property type="match status" value="1"/>
</dbReference>
<comment type="caution">
    <text evidence="5">The sequence shown here is derived from an EMBL/GenBank/DDBJ whole genome shotgun (WGS) entry which is preliminary data.</text>
</comment>
<dbReference type="PANTHER" id="PTHR22100">
    <property type="entry name" value="WINGS APART-LIKE PROTEIN HOMOLOG"/>
    <property type="match status" value="1"/>
</dbReference>
<feature type="region of interest" description="Disordered" evidence="2">
    <location>
        <begin position="480"/>
        <end position="505"/>
    </location>
</feature>
<protein>
    <recommendedName>
        <fullName evidence="4">WAPL domain-containing protein</fullName>
    </recommendedName>
</protein>
<dbReference type="Gene3D" id="1.25.10.10">
    <property type="entry name" value="Leucine-rich Repeat Variant"/>
    <property type="match status" value="1"/>
</dbReference>
<keyword evidence="3" id="KW-0812">Transmembrane</keyword>
<dbReference type="PANTHER" id="PTHR22100:SF13">
    <property type="entry name" value="WINGS APART-LIKE PROTEIN HOMOLOG"/>
    <property type="match status" value="1"/>
</dbReference>
<feature type="domain" description="WAPL" evidence="4">
    <location>
        <begin position="175"/>
        <end position="297"/>
    </location>
</feature>
<dbReference type="Proteomes" id="UP000663838">
    <property type="component" value="Unassembled WGS sequence"/>
</dbReference>
<evidence type="ECO:0000256" key="1">
    <source>
        <dbReference type="ARBA" id="ARBA00006854"/>
    </source>
</evidence>
<comment type="similarity">
    <text evidence="1">Belongs to the WAPL family.</text>
</comment>
<dbReference type="InterPro" id="IPR011989">
    <property type="entry name" value="ARM-like"/>
</dbReference>
<feature type="compositionally biased region" description="Low complexity" evidence="2">
    <location>
        <begin position="47"/>
        <end position="57"/>
    </location>
</feature>
<dbReference type="InterPro" id="IPR022771">
    <property type="entry name" value="WAPL_C"/>
</dbReference>
<organism evidence="5 6">
    <name type="scientific">Rotaria socialis</name>
    <dbReference type="NCBI Taxonomy" id="392032"/>
    <lineage>
        <taxon>Eukaryota</taxon>
        <taxon>Metazoa</taxon>
        <taxon>Spiralia</taxon>
        <taxon>Gnathifera</taxon>
        <taxon>Rotifera</taxon>
        <taxon>Eurotatoria</taxon>
        <taxon>Bdelloidea</taxon>
        <taxon>Philodinida</taxon>
        <taxon>Philodinidae</taxon>
        <taxon>Rotaria</taxon>
    </lineage>
</organism>
<dbReference type="InterPro" id="IPR012502">
    <property type="entry name" value="WAPL_dom"/>
</dbReference>
<evidence type="ECO:0000256" key="3">
    <source>
        <dbReference type="SAM" id="Phobius"/>
    </source>
</evidence>
<reference evidence="5" key="1">
    <citation type="submission" date="2021-02" db="EMBL/GenBank/DDBJ databases">
        <authorList>
            <person name="Nowell W R."/>
        </authorList>
    </citation>
    <scope>NUCLEOTIDE SEQUENCE</scope>
</reference>
<evidence type="ECO:0000256" key="2">
    <source>
        <dbReference type="SAM" id="MobiDB-lite"/>
    </source>
</evidence>
<feature type="domain" description="WAPL" evidence="4">
    <location>
        <begin position="647"/>
        <end position="724"/>
    </location>
</feature>
<dbReference type="InterPro" id="IPR039874">
    <property type="entry name" value="WAPL"/>
</dbReference>
<feature type="compositionally biased region" description="Low complexity" evidence="2">
    <location>
        <begin position="480"/>
        <end position="496"/>
    </location>
</feature>